<proteinExistence type="predicted"/>
<feature type="compositionally biased region" description="Acidic residues" evidence="1">
    <location>
        <begin position="558"/>
        <end position="580"/>
    </location>
</feature>
<dbReference type="Proteomes" id="UP000187651">
    <property type="component" value="Unassembled WGS sequence"/>
</dbReference>
<organism evidence="3 4">
    <name type="scientific">Lachnospira pectinoschiza</name>
    <dbReference type="NCBI Taxonomy" id="28052"/>
    <lineage>
        <taxon>Bacteria</taxon>
        <taxon>Bacillati</taxon>
        <taxon>Bacillota</taxon>
        <taxon>Clostridia</taxon>
        <taxon>Lachnospirales</taxon>
        <taxon>Lachnospiraceae</taxon>
        <taxon>Lachnospira</taxon>
    </lineage>
</organism>
<keyword evidence="4" id="KW-1185">Reference proteome</keyword>
<name>A0A1G9YN25_9FIRM</name>
<dbReference type="AlphaFoldDB" id="A0A1G9YN25"/>
<feature type="transmembrane region" description="Helical" evidence="2">
    <location>
        <begin position="711"/>
        <end position="730"/>
    </location>
</feature>
<feature type="compositionally biased region" description="Low complexity" evidence="1">
    <location>
        <begin position="581"/>
        <end position="626"/>
    </location>
</feature>
<sequence>MNKKLKTLVATTLGVTVAALVAGVSQKYLDLSSNSVGTSKAYLKSLTANTCEATYGETNYLTNSKTLYIGGLFGNLGKIYFDYCYDNYYCNYDDNYNNNYYNYTYDYTNEVGYYLVMPWAIKTNNTVPGTYKFPETTSASYRNYGYTYSFSRDIAQGEGKLSLAFNNPYQFNLNERVTYAEDQYVEYFLYTNNFSNLTLGDTIITDRADSPMTVVERNGELALQVIYNNHSYVTYVKDINWYVIKKESGNQKWHVDGEPNWIDEGVIGATYTVKYVDATTGEEIEATTEVEEATDGSYLIYGNDVTATAKEISGYDLVSDPEQTITLTEGQDNVIVFEYQRQVATATNTGFYLVMPWADKIGAITDEDGYLKYEEKTGLSYRDLGYTKAFSSDLSNGDGTIKLDFEYSENGKTTYAEESNIPNLIDVDFSNLTEGTQITTQERDYNLTVVIENGVKTLQVTYNGDTYTTNLDDIKWYVIKKNAYGDWHIDGAAKWTKLENEEETVSEPETETESSTEVTEPESSTEETVVEPETETQAPETQAPTEAETEVTVPETESSTEETVAEPESSTEETVVEPETETQAPETQAPTEAETEVTVPETESSTEVTEPETETQAPTEAETQVEVAGDEDELASTEEETIVEVSSDEDIAEEPTIVEVAGDEDYVEIKTITITADNTYLGEIAADEDEVVVGSAMISTSTTKTSDNSNIFTYVIAMIIAAATAVVVTLRKKVSNR</sequence>
<dbReference type="EMBL" id="FNHZ01000006">
    <property type="protein sequence ID" value="SDN09941.1"/>
    <property type="molecule type" value="Genomic_DNA"/>
</dbReference>
<reference evidence="4" key="1">
    <citation type="submission" date="2016-10" db="EMBL/GenBank/DDBJ databases">
        <authorList>
            <person name="Varghese N."/>
            <person name="Submissions S."/>
        </authorList>
    </citation>
    <scope>NUCLEOTIDE SEQUENCE [LARGE SCALE GENOMIC DNA]</scope>
    <source>
        <strain evidence="4">M83</strain>
    </source>
</reference>
<evidence type="ECO:0000313" key="4">
    <source>
        <dbReference type="Proteomes" id="UP000187651"/>
    </source>
</evidence>
<keyword evidence="2" id="KW-0812">Transmembrane</keyword>
<evidence type="ECO:0000256" key="1">
    <source>
        <dbReference type="SAM" id="MobiDB-lite"/>
    </source>
</evidence>
<dbReference type="Gene3D" id="3.10.20.320">
    <property type="entry name" value="Putative peptidoglycan bound protein (lpxtg motif)"/>
    <property type="match status" value="1"/>
</dbReference>
<feature type="region of interest" description="Disordered" evidence="1">
    <location>
        <begin position="498"/>
        <end position="635"/>
    </location>
</feature>
<feature type="compositionally biased region" description="Low complexity" evidence="1">
    <location>
        <begin position="535"/>
        <end position="557"/>
    </location>
</feature>
<keyword evidence="2" id="KW-1133">Transmembrane helix</keyword>
<dbReference type="RefSeq" id="WP_074521889.1">
    <property type="nucleotide sequence ID" value="NZ_FNHZ01000006.1"/>
</dbReference>
<dbReference type="OrthoDB" id="10019802at2"/>
<protein>
    <submittedName>
        <fullName evidence="3">Uncharacterized protein</fullName>
    </submittedName>
</protein>
<accession>A0A1G9YN25</accession>
<gene>
    <name evidence="3" type="ORF">SAMN05216544_1843</name>
</gene>
<evidence type="ECO:0000313" key="3">
    <source>
        <dbReference type="EMBL" id="SDN09941.1"/>
    </source>
</evidence>
<evidence type="ECO:0000256" key="2">
    <source>
        <dbReference type="SAM" id="Phobius"/>
    </source>
</evidence>
<keyword evidence="2" id="KW-0472">Membrane</keyword>
<feature type="compositionally biased region" description="Acidic residues" evidence="1">
    <location>
        <begin position="500"/>
        <end position="534"/>
    </location>
</feature>